<dbReference type="InterPro" id="IPR013595">
    <property type="entry name" value="Pept_S33_TAP-like_C"/>
</dbReference>
<feature type="signal peptide" evidence="4">
    <location>
        <begin position="1"/>
        <end position="25"/>
    </location>
</feature>
<comment type="similarity">
    <text evidence="1">Belongs to the peptidase S33 family.</text>
</comment>
<feature type="chain" id="PRO_5012951425" evidence="4">
    <location>
        <begin position="26"/>
        <end position="536"/>
    </location>
</feature>
<feature type="domain" description="Peptidase S33 tripeptidyl aminopeptidase-like C-terminal" evidence="6">
    <location>
        <begin position="430"/>
        <end position="529"/>
    </location>
</feature>
<evidence type="ECO:0000259" key="6">
    <source>
        <dbReference type="Pfam" id="PF08386"/>
    </source>
</evidence>
<dbReference type="InterPro" id="IPR000073">
    <property type="entry name" value="AB_hydrolase_1"/>
</dbReference>
<dbReference type="Gene3D" id="3.40.50.1820">
    <property type="entry name" value="alpha/beta hydrolase"/>
    <property type="match status" value="1"/>
</dbReference>
<dbReference type="PANTHER" id="PTHR43248">
    <property type="entry name" value="2-SUCCINYL-6-HYDROXY-2,4-CYCLOHEXADIENE-1-CARBOXYLATE SYNTHASE"/>
    <property type="match status" value="1"/>
</dbReference>
<dbReference type="Proteomes" id="UP000186132">
    <property type="component" value="Unassembled WGS sequence"/>
</dbReference>
<evidence type="ECO:0000313" key="7">
    <source>
        <dbReference type="EMBL" id="SHF58581.1"/>
    </source>
</evidence>
<keyword evidence="4" id="KW-0732">Signal</keyword>
<sequence length="536" mass="55606">MRLRVFAGAAAACGVLALGVVPAQAAGAARAGQAAQALTWQTCKSPTTTGAALDQCATLQVPLSYADPGGAKIGIAVIRHRATDQAHRIGSLLWNPGGPGGSGTASQDFAYPYFPAAVRARFDIVSFDPRGIGNSSQLQCFDTPEQENAALATVPAALFPANATEEKQEIAAWGTFAKACHDHGGPIQYHMGTANVARDVDAIRAAVGDATLNYWGPSYGSYLGETYANLFPQNVGHIVLDGNVSPKEWNDAAAGATFGTFDRLNSAQGTEVALQMFLSQCGSAGAAKCAFAAGSPIATAAKYQLLLRQLDARPATVNGTTFTRSLTVTTTAGGLEYQNANPISTGWAGLATQLQAIWTASTSASGATNAPGVTMTVPNRSATKLAGAFAPSIVEGTYGVLCSESPNPADPNSYQAQSARANKEQSPSGFGSLWTWQAEPCAQWQARDAERYTGPFDKKTPPLLAIGTKGDTNTAYTSTLKLPSQLNNVHIITEDGGGHTALFNPSSCILDAASSYYINGTLPAAGTVCQQDKPPF</sequence>
<evidence type="ECO:0000259" key="5">
    <source>
        <dbReference type="Pfam" id="PF00561"/>
    </source>
</evidence>
<evidence type="ECO:0000256" key="4">
    <source>
        <dbReference type="SAM" id="SignalP"/>
    </source>
</evidence>
<gene>
    <name evidence="7" type="ORF">SAMN05443575_0365</name>
</gene>
<feature type="domain" description="AB hydrolase-1" evidence="5">
    <location>
        <begin position="92"/>
        <end position="262"/>
    </location>
</feature>
<reference evidence="7 8" key="1">
    <citation type="submission" date="2016-11" db="EMBL/GenBank/DDBJ databases">
        <authorList>
            <person name="Jaros S."/>
            <person name="Januszkiewicz K."/>
            <person name="Wedrychowicz H."/>
        </authorList>
    </citation>
    <scope>NUCLEOTIDE SEQUENCE [LARGE SCALE GENOMIC DNA]</scope>
    <source>
        <strain evidence="7 8">DSM 45627</strain>
    </source>
</reference>
<dbReference type="InterPro" id="IPR051601">
    <property type="entry name" value="Serine_prot/Carboxylest_S33"/>
</dbReference>
<dbReference type="AlphaFoldDB" id="A0A1M5CUY6"/>
<evidence type="ECO:0000256" key="3">
    <source>
        <dbReference type="SAM" id="MobiDB-lite"/>
    </source>
</evidence>
<name>A0A1M5CUY6_9ACTN</name>
<feature type="region of interest" description="Disordered" evidence="3">
    <location>
        <begin position="409"/>
        <end position="428"/>
    </location>
</feature>
<dbReference type="Pfam" id="PF08386">
    <property type="entry name" value="Abhydrolase_4"/>
    <property type="match status" value="1"/>
</dbReference>
<dbReference type="InterPro" id="IPR029058">
    <property type="entry name" value="AB_hydrolase_fold"/>
</dbReference>
<dbReference type="STRING" id="1206085.SAMN05443575_0365"/>
<dbReference type="EMBL" id="FQVU01000001">
    <property type="protein sequence ID" value="SHF58581.1"/>
    <property type="molecule type" value="Genomic_DNA"/>
</dbReference>
<dbReference type="RefSeq" id="WP_084180602.1">
    <property type="nucleotide sequence ID" value="NZ_FQVU01000001.1"/>
</dbReference>
<evidence type="ECO:0000313" key="8">
    <source>
        <dbReference type="Proteomes" id="UP000186132"/>
    </source>
</evidence>
<proteinExistence type="inferred from homology"/>
<accession>A0A1M5CUY6</accession>
<dbReference type="Pfam" id="PF00561">
    <property type="entry name" value="Abhydrolase_1"/>
    <property type="match status" value="1"/>
</dbReference>
<dbReference type="OrthoDB" id="4006962at2"/>
<organism evidence="7 8">
    <name type="scientific">Jatrophihabitans endophyticus</name>
    <dbReference type="NCBI Taxonomy" id="1206085"/>
    <lineage>
        <taxon>Bacteria</taxon>
        <taxon>Bacillati</taxon>
        <taxon>Actinomycetota</taxon>
        <taxon>Actinomycetes</taxon>
        <taxon>Jatrophihabitantales</taxon>
        <taxon>Jatrophihabitantaceae</taxon>
        <taxon>Jatrophihabitans</taxon>
    </lineage>
</organism>
<keyword evidence="2" id="KW-0378">Hydrolase</keyword>
<dbReference type="SUPFAM" id="SSF53474">
    <property type="entry name" value="alpha/beta-Hydrolases"/>
    <property type="match status" value="1"/>
</dbReference>
<keyword evidence="8" id="KW-1185">Reference proteome</keyword>
<dbReference type="PANTHER" id="PTHR43248:SF25">
    <property type="entry name" value="AB HYDROLASE-1 DOMAIN-CONTAINING PROTEIN-RELATED"/>
    <property type="match status" value="1"/>
</dbReference>
<dbReference type="GO" id="GO:0016787">
    <property type="term" value="F:hydrolase activity"/>
    <property type="evidence" value="ECO:0007669"/>
    <property type="project" value="UniProtKB-KW"/>
</dbReference>
<evidence type="ECO:0000256" key="2">
    <source>
        <dbReference type="ARBA" id="ARBA00022801"/>
    </source>
</evidence>
<evidence type="ECO:0000256" key="1">
    <source>
        <dbReference type="ARBA" id="ARBA00010088"/>
    </source>
</evidence>
<protein>
    <submittedName>
        <fullName evidence="7">TAP-like protein</fullName>
    </submittedName>
</protein>